<dbReference type="RefSeq" id="WP_202231533.1">
    <property type="nucleotide sequence ID" value="NZ_CALPDE010000021.1"/>
</dbReference>
<proteinExistence type="predicted"/>
<protein>
    <submittedName>
        <fullName evidence="1">Uncharacterized protein</fullName>
    </submittedName>
</protein>
<dbReference type="Proteomes" id="UP001565283">
    <property type="component" value="Unassembled WGS sequence"/>
</dbReference>
<comment type="caution">
    <text evidence="1">The sequence shown here is derived from an EMBL/GenBank/DDBJ whole genome shotgun (WGS) entry which is preliminary data.</text>
</comment>
<evidence type="ECO:0000313" key="2">
    <source>
        <dbReference type="Proteomes" id="UP001565283"/>
    </source>
</evidence>
<accession>A0ABV4D3G1</accession>
<organism evidence="1 2">
    <name type="scientific">Lactococcus ileimucosae</name>
    <dbReference type="NCBI Taxonomy" id="2941329"/>
    <lineage>
        <taxon>Bacteria</taxon>
        <taxon>Bacillati</taxon>
        <taxon>Bacillota</taxon>
        <taxon>Bacilli</taxon>
        <taxon>Lactobacillales</taxon>
        <taxon>Streptococcaceae</taxon>
        <taxon>Lactococcus</taxon>
    </lineage>
</organism>
<keyword evidence="2" id="KW-1185">Reference proteome</keyword>
<dbReference type="EMBL" id="JBCLSH010000015">
    <property type="protein sequence ID" value="MEY8443725.1"/>
    <property type="molecule type" value="Genomic_DNA"/>
</dbReference>
<reference evidence="1 2" key="1">
    <citation type="submission" date="2024-03" db="EMBL/GenBank/DDBJ databases">
        <title>Mouse gut bacterial collection (mGBC) of GemPharmatech.</title>
        <authorList>
            <person name="He Y."/>
            <person name="Dong L."/>
            <person name="Wu D."/>
            <person name="Gao X."/>
            <person name="Lin Z."/>
        </authorList>
    </citation>
    <scope>NUCLEOTIDE SEQUENCE [LARGE SCALE GENOMIC DNA]</scope>
    <source>
        <strain evidence="1 2">61-15</strain>
    </source>
</reference>
<gene>
    <name evidence="1" type="ORF">AALA52_05660</name>
</gene>
<name>A0ABV4D3G1_9LACT</name>
<sequence>MLFKKFLNFCHERKVALVRKSILERFTIHQVYYYDGRISYEVVEMKVRAYCGNYPLYGPDFRRLASFDSEEKAVQYLRKLRNEQVVFKRALGGLSDRE</sequence>
<evidence type="ECO:0000313" key="1">
    <source>
        <dbReference type="EMBL" id="MEY8443725.1"/>
    </source>
</evidence>